<reference evidence="1" key="1">
    <citation type="submission" date="2021-06" db="EMBL/GenBank/DDBJ databases">
        <authorList>
            <person name="Kallberg Y."/>
            <person name="Tangrot J."/>
            <person name="Rosling A."/>
        </authorList>
    </citation>
    <scope>NUCLEOTIDE SEQUENCE</scope>
    <source>
        <strain evidence="1">FL966</strain>
    </source>
</reference>
<keyword evidence="2" id="KW-1185">Reference proteome</keyword>
<protein>
    <submittedName>
        <fullName evidence="1">2819_t:CDS:1</fullName>
    </submittedName>
</protein>
<proteinExistence type="predicted"/>
<gene>
    <name evidence="1" type="ORF">CPELLU_LOCUS4415</name>
</gene>
<evidence type="ECO:0000313" key="2">
    <source>
        <dbReference type="Proteomes" id="UP000789759"/>
    </source>
</evidence>
<comment type="caution">
    <text evidence="1">The sequence shown here is derived from an EMBL/GenBank/DDBJ whole genome shotgun (WGS) entry which is preliminary data.</text>
</comment>
<dbReference type="EMBL" id="CAJVQA010002330">
    <property type="protein sequence ID" value="CAG8543650.1"/>
    <property type="molecule type" value="Genomic_DNA"/>
</dbReference>
<dbReference type="Proteomes" id="UP000789759">
    <property type="component" value="Unassembled WGS sequence"/>
</dbReference>
<evidence type="ECO:0000313" key="1">
    <source>
        <dbReference type="EMBL" id="CAG8543650.1"/>
    </source>
</evidence>
<accession>A0A9N9FKY7</accession>
<sequence length="84" mass="9647">LVFLGLVCIVVYAFIINENLNDFVTINEEPEDFLISKKPEYTYFINEESNNLVINEEAINSFNSEFGTGVLRVLFIDDNCKTQC</sequence>
<organism evidence="1 2">
    <name type="scientific">Cetraspora pellucida</name>
    <dbReference type="NCBI Taxonomy" id="1433469"/>
    <lineage>
        <taxon>Eukaryota</taxon>
        <taxon>Fungi</taxon>
        <taxon>Fungi incertae sedis</taxon>
        <taxon>Mucoromycota</taxon>
        <taxon>Glomeromycotina</taxon>
        <taxon>Glomeromycetes</taxon>
        <taxon>Diversisporales</taxon>
        <taxon>Gigasporaceae</taxon>
        <taxon>Cetraspora</taxon>
    </lineage>
</organism>
<feature type="non-terminal residue" evidence="1">
    <location>
        <position position="1"/>
    </location>
</feature>
<dbReference type="AlphaFoldDB" id="A0A9N9FKY7"/>
<name>A0A9N9FKY7_9GLOM</name>